<protein>
    <submittedName>
        <fullName evidence="1">Uncharacterized protein</fullName>
    </submittedName>
</protein>
<evidence type="ECO:0000313" key="1">
    <source>
        <dbReference type="EMBL" id="MET3548311.1"/>
    </source>
</evidence>
<evidence type="ECO:0000313" key="2">
    <source>
        <dbReference type="Proteomes" id="UP001549098"/>
    </source>
</evidence>
<organism evidence="1 2">
    <name type="scientific">Paenibacillus favisporus</name>
    <dbReference type="NCBI Taxonomy" id="221028"/>
    <lineage>
        <taxon>Bacteria</taxon>
        <taxon>Bacillati</taxon>
        <taxon>Bacillota</taxon>
        <taxon>Bacilli</taxon>
        <taxon>Bacillales</taxon>
        <taxon>Paenibacillaceae</taxon>
        <taxon>Paenibacillus</taxon>
    </lineage>
</organism>
<sequence>MLISKMNPAELTIDQITKVVFGDGKYTDDGAANGDCIFVFVGRIYQER</sequence>
<dbReference type="Proteomes" id="UP001549098">
    <property type="component" value="Unassembled WGS sequence"/>
</dbReference>
<dbReference type="RefSeq" id="WP_354500632.1">
    <property type="nucleotide sequence ID" value="NZ_JBEPLV010000006.1"/>
</dbReference>
<gene>
    <name evidence="1" type="ORF">ABID47_004941</name>
</gene>
<proteinExistence type="predicted"/>
<comment type="caution">
    <text evidence="1">The sequence shown here is derived from an EMBL/GenBank/DDBJ whole genome shotgun (WGS) entry which is preliminary data.</text>
</comment>
<keyword evidence="2" id="KW-1185">Reference proteome</keyword>
<name>A0ABV2F962_9BACL</name>
<reference evidence="1 2" key="1">
    <citation type="submission" date="2024-06" db="EMBL/GenBank/DDBJ databases">
        <title>Genomic Encyclopedia of Type Strains, Phase IV (KMG-IV): sequencing the most valuable type-strain genomes for metagenomic binning, comparative biology and taxonomic classification.</title>
        <authorList>
            <person name="Goeker M."/>
        </authorList>
    </citation>
    <scope>NUCLEOTIDE SEQUENCE [LARGE SCALE GENOMIC DNA]</scope>
    <source>
        <strain evidence="1 2">DSM 17253</strain>
    </source>
</reference>
<accession>A0ABV2F962</accession>
<dbReference type="EMBL" id="JBEPLV010000006">
    <property type="protein sequence ID" value="MET3548311.1"/>
    <property type="molecule type" value="Genomic_DNA"/>
</dbReference>